<feature type="compositionally biased region" description="Polar residues" evidence="1">
    <location>
        <begin position="29"/>
        <end position="41"/>
    </location>
</feature>
<gene>
    <name evidence="2" type="ORF">PFISCL1PPCAC_5783</name>
</gene>
<feature type="non-terminal residue" evidence="2">
    <location>
        <position position="1"/>
    </location>
</feature>
<dbReference type="Pfam" id="PF17351">
    <property type="entry name" value="DUF5380"/>
    <property type="match status" value="1"/>
</dbReference>
<dbReference type="AlphaFoldDB" id="A0AAV5V516"/>
<keyword evidence="3" id="KW-1185">Reference proteome</keyword>
<dbReference type="InterPro" id="IPR020376">
    <property type="entry name" value="Uncharacterised_F46C5.1"/>
</dbReference>
<feature type="region of interest" description="Disordered" evidence="1">
    <location>
        <begin position="29"/>
        <end position="57"/>
    </location>
</feature>
<dbReference type="EMBL" id="BTSY01000002">
    <property type="protein sequence ID" value="GMT14486.1"/>
    <property type="molecule type" value="Genomic_DNA"/>
</dbReference>
<evidence type="ECO:0000313" key="3">
    <source>
        <dbReference type="Proteomes" id="UP001432322"/>
    </source>
</evidence>
<name>A0AAV5V516_9BILA</name>
<accession>A0AAV5V516</accession>
<reference evidence="2" key="1">
    <citation type="submission" date="2023-10" db="EMBL/GenBank/DDBJ databases">
        <title>Genome assembly of Pristionchus species.</title>
        <authorList>
            <person name="Yoshida K."/>
            <person name="Sommer R.J."/>
        </authorList>
    </citation>
    <scope>NUCLEOTIDE SEQUENCE</scope>
    <source>
        <strain evidence="2">RS5133</strain>
    </source>
</reference>
<protein>
    <submittedName>
        <fullName evidence="2">Uncharacterized protein</fullName>
    </submittedName>
</protein>
<proteinExistence type="predicted"/>
<organism evidence="2 3">
    <name type="scientific">Pristionchus fissidentatus</name>
    <dbReference type="NCBI Taxonomy" id="1538716"/>
    <lineage>
        <taxon>Eukaryota</taxon>
        <taxon>Metazoa</taxon>
        <taxon>Ecdysozoa</taxon>
        <taxon>Nematoda</taxon>
        <taxon>Chromadorea</taxon>
        <taxon>Rhabditida</taxon>
        <taxon>Rhabditina</taxon>
        <taxon>Diplogasteromorpha</taxon>
        <taxon>Diplogasteroidea</taxon>
        <taxon>Neodiplogasteridae</taxon>
        <taxon>Pristionchus</taxon>
    </lineage>
</organism>
<comment type="caution">
    <text evidence="2">The sequence shown here is derived from an EMBL/GenBank/DDBJ whole genome shotgun (WGS) entry which is preliminary data.</text>
</comment>
<sequence>SLSTLITANHCNVDTLDYRTPLHTPSCSPLFSSGRSLQTSDSETRKHSRRQDNQSHPFICPKCESSSSSLIDSISLLSSSYFLFPNLLNLLFEGIDAPLPKIAEYETFKQSPEANFIHDGNGKLHFRQFRRINLNSVMSQRMGI</sequence>
<evidence type="ECO:0000313" key="2">
    <source>
        <dbReference type="EMBL" id="GMT14486.1"/>
    </source>
</evidence>
<dbReference type="Proteomes" id="UP001432322">
    <property type="component" value="Unassembled WGS sequence"/>
</dbReference>
<evidence type="ECO:0000256" key="1">
    <source>
        <dbReference type="SAM" id="MobiDB-lite"/>
    </source>
</evidence>
<feature type="compositionally biased region" description="Basic and acidic residues" evidence="1">
    <location>
        <begin position="42"/>
        <end position="53"/>
    </location>
</feature>